<dbReference type="InterPro" id="IPR035969">
    <property type="entry name" value="Rab-GAP_TBC_sf"/>
</dbReference>
<proteinExistence type="predicted"/>
<evidence type="ECO:0000256" key="1">
    <source>
        <dbReference type="SAM" id="MobiDB-lite"/>
    </source>
</evidence>
<feature type="region of interest" description="Disordered" evidence="1">
    <location>
        <begin position="521"/>
        <end position="559"/>
    </location>
</feature>
<gene>
    <name evidence="2" type="ORF">KFE25_010713</name>
</gene>
<organism evidence="2 3">
    <name type="scientific">Diacronema lutheri</name>
    <name type="common">Unicellular marine alga</name>
    <name type="synonym">Monochrysis lutheri</name>
    <dbReference type="NCBI Taxonomy" id="2081491"/>
    <lineage>
        <taxon>Eukaryota</taxon>
        <taxon>Haptista</taxon>
        <taxon>Haptophyta</taxon>
        <taxon>Pavlovophyceae</taxon>
        <taxon>Pavlovales</taxon>
        <taxon>Pavlovaceae</taxon>
        <taxon>Diacronema</taxon>
    </lineage>
</organism>
<dbReference type="Proteomes" id="UP000751190">
    <property type="component" value="Unassembled WGS sequence"/>
</dbReference>
<dbReference type="SUPFAM" id="SSF47923">
    <property type="entry name" value="Ypt/Rab-GAP domain of gyp1p"/>
    <property type="match status" value="1"/>
</dbReference>
<protein>
    <submittedName>
        <fullName evidence="2">Uncharacterized protein</fullName>
    </submittedName>
</protein>
<comment type="caution">
    <text evidence="2">The sequence shown here is derived from an EMBL/GenBank/DDBJ whole genome shotgun (WGS) entry which is preliminary data.</text>
</comment>
<reference evidence="2" key="1">
    <citation type="submission" date="2021-05" db="EMBL/GenBank/DDBJ databases">
        <title>The genome of the haptophyte Pavlova lutheri (Diacronema luteri, Pavlovales) - a model for lipid biosynthesis in eukaryotic algae.</title>
        <authorList>
            <person name="Hulatt C.J."/>
            <person name="Posewitz M.C."/>
        </authorList>
    </citation>
    <scope>NUCLEOTIDE SEQUENCE</scope>
    <source>
        <strain evidence="2">NIVA-4/92</strain>
    </source>
</reference>
<dbReference type="EMBL" id="JAGTXO010000029">
    <property type="protein sequence ID" value="KAG8460962.1"/>
    <property type="molecule type" value="Genomic_DNA"/>
</dbReference>
<sequence length="747" mass="76734">MRPFSNAGPRLRHAIGKIAWRAMKHASLNQLLLRVLLVVYVVRLFPVTHYLLRGQVALKSVLAAHRPAAPVAPRAIGARRSAAAAALDAAAATSADLAAAAQPAALVEIVASDENGPVLITVTPEHAAIISVRPPLLWRRTAFNVSSARWQLEDVALAPDGEEEDGSDAGEQHATTPVEPAAALAAGASAGSGGAIADGGARASLEPASAATTAAGPEAQFLDAVLRFRNARTRKSHLVLCSNADAARLRGLHRRAVVRRQLAQIDKDVRRSALSAGGLRARVLREVLVAHALQHPLSDRYCQGNNLVCTALVRALLCGVPARSAGARGGAAGADADAEAEAEADEADEACAAAFPHLGASNLLALRAEFVDLGLFPAPPPTARALARLRSERDGGARATAWAATHVLLAFRYLMETQGLGALSPSEGGRADEAKAAAVRTTLDEHVRRVEGPLASILAEASEAAAVAEPGRADGGERHGANDEAVAAAGAGFARAQAAAEAAALAAEAAVASPAALPTAADGAERASGGADGDGAPDADGARSNSPSPPPAAARSAAKPLPPNFDLLGAMLSAFDPMSALCTLGVAPSRALLGGGAAADGAAAGAADEPSAAEQAHILATWRVVLRAASPAEAQSALLKALGARLLGYCHEIRGFRWTDQWQTSMLDAAQVFAEDWSATLRAHLTTSDAHGTRRDEATRPAAVPADKLEWLATTFKSGWRAPELERALLRTRLPTKLRAPPARASS</sequence>
<accession>A0A8J5XCA9</accession>
<evidence type="ECO:0000313" key="3">
    <source>
        <dbReference type="Proteomes" id="UP000751190"/>
    </source>
</evidence>
<keyword evidence="3" id="KW-1185">Reference proteome</keyword>
<name>A0A8J5XCA9_DIALT</name>
<feature type="compositionally biased region" description="Low complexity" evidence="1">
    <location>
        <begin position="521"/>
        <end position="546"/>
    </location>
</feature>
<evidence type="ECO:0000313" key="2">
    <source>
        <dbReference type="EMBL" id="KAG8460962.1"/>
    </source>
</evidence>
<dbReference type="AlphaFoldDB" id="A0A8J5XCA9"/>